<evidence type="ECO:0000313" key="2">
    <source>
        <dbReference type="Proteomes" id="UP001171111"/>
    </source>
</evidence>
<organism evidence="1 2">
    <name type="scientific">Campylobacter magnus</name>
    <dbReference type="NCBI Taxonomy" id="3026462"/>
    <lineage>
        <taxon>Bacteria</taxon>
        <taxon>Pseudomonadati</taxon>
        <taxon>Campylobacterota</taxon>
        <taxon>Epsilonproteobacteria</taxon>
        <taxon>Campylobacterales</taxon>
        <taxon>Campylobacteraceae</taxon>
        <taxon>Campylobacter</taxon>
    </lineage>
</organism>
<dbReference type="EMBL" id="JAULJQ010000007">
    <property type="protein sequence ID" value="MDO2409730.1"/>
    <property type="molecule type" value="Genomic_DNA"/>
</dbReference>
<accession>A0ABT8T7N7</accession>
<gene>
    <name evidence="1" type="ORF">Q2362_06420</name>
</gene>
<dbReference type="RefSeq" id="WP_302244525.1">
    <property type="nucleotide sequence ID" value="NZ_JAULJQ010000007.1"/>
</dbReference>
<proteinExistence type="predicted"/>
<comment type="caution">
    <text evidence="1">The sequence shown here is derived from an EMBL/GenBank/DDBJ whole genome shotgun (WGS) entry which is preliminary data.</text>
</comment>
<reference evidence="1 2" key="1">
    <citation type="submission" date="2023-06" db="EMBL/GenBank/DDBJ databases">
        <title>Campylobacter magnum sp. nov., isolated from cecal contents of domestic pigs (Sus scrofa domesticus).</title>
        <authorList>
            <person name="Papic B."/>
            <person name="Gruntar I."/>
        </authorList>
    </citation>
    <scope>NUCLEOTIDE SEQUENCE [LARGE SCALE GENOMIC DNA]</scope>
    <source>
        <strain evidence="2">34484-21</strain>
    </source>
</reference>
<protein>
    <submittedName>
        <fullName evidence="1">Uncharacterized protein</fullName>
    </submittedName>
</protein>
<sequence>MITTTQILSEFNIENIQKDFDIYRLEHENSKDKLAEDNVLSDANQTLSDSKILAVSYGKKFTYLLAYKGANLYKNIESLKQKLKNKKKNIAKDSLISACFLEQNEPRALLNLLINFLAKSNELSNINAALYYMPAAQKSPYNILKICAKEDAGVYLSLEAKRAVNIEDIRKLKNKKYINSLYKKENSLLKRCMDKNEKNAIVFGSTRNNARLDYLALGRDFMDSKIAGLYYLLS</sequence>
<keyword evidence="2" id="KW-1185">Reference proteome</keyword>
<name>A0ABT8T7N7_9BACT</name>
<evidence type="ECO:0000313" key="1">
    <source>
        <dbReference type="EMBL" id="MDO2409730.1"/>
    </source>
</evidence>
<dbReference type="Proteomes" id="UP001171111">
    <property type="component" value="Unassembled WGS sequence"/>
</dbReference>